<dbReference type="Proteomes" id="UP000012065">
    <property type="component" value="Unassembled WGS sequence"/>
</dbReference>
<evidence type="ECO:0000313" key="2">
    <source>
        <dbReference type="EMBL" id="CCO31275.1"/>
    </source>
</evidence>
<feature type="compositionally biased region" description="Basic and acidic residues" evidence="1">
    <location>
        <begin position="69"/>
        <end position="81"/>
    </location>
</feature>
<protein>
    <submittedName>
        <fullName evidence="2">Uncharacterized protein</fullName>
    </submittedName>
</protein>
<name>M5BXE2_THACB</name>
<dbReference type="HOGENOM" id="CLU_967032_0_0_1"/>
<evidence type="ECO:0000313" key="3">
    <source>
        <dbReference type="Proteomes" id="UP000012065"/>
    </source>
</evidence>
<evidence type="ECO:0000256" key="1">
    <source>
        <dbReference type="SAM" id="MobiDB-lite"/>
    </source>
</evidence>
<feature type="compositionally biased region" description="Polar residues" evidence="1">
    <location>
        <begin position="161"/>
        <end position="194"/>
    </location>
</feature>
<dbReference type="AlphaFoldDB" id="M5BXE2"/>
<sequence length="288" mass="30920">MDALIDSMGMGSSVSLDTMSFLTPSYARSSRFAYPLYQPPLPTPPEGVKLGIVQDTNTMDWKSTKPKGKRPDKSPRRKEWREDLDDTETEAERRTPSSSTSRTGTPSTTAPSSRTGTPAPPSQAATTSAPIRVKSDEEIEADERADVTSPLVPPTRVRQRSGVSTRSARSARNPTPSVRSGVSGRTISTGSAGSSVHRARTISRSTGTWDLASSTDGETESIDAVLSRGERVKERSVVPSIDDIIKMHAPAVVAATKAASQRSATSKQTTSLLRAIQGWTPRARALIR</sequence>
<proteinExistence type="predicted"/>
<accession>M5BXE2</accession>
<organism evidence="2 3">
    <name type="scientific">Thanatephorus cucumeris (strain AG1-IB / isolate 7/3/14)</name>
    <name type="common">Lettuce bottom rot fungus</name>
    <name type="synonym">Rhizoctonia solani</name>
    <dbReference type="NCBI Taxonomy" id="1108050"/>
    <lineage>
        <taxon>Eukaryota</taxon>
        <taxon>Fungi</taxon>
        <taxon>Dikarya</taxon>
        <taxon>Basidiomycota</taxon>
        <taxon>Agaricomycotina</taxon>
        <taxon>Agaricomycetes</taxon>
        <taxon>Cantharellales</taxon>
        <taxon>Ceratobasidiaceae</taxon>
        <taxon>Rhizoctonia</taxon>
        <taxon>Rhizoctonia solani AG-1</taxon>
    </lineage>
</organism>
<dbReference type="EMBL" id="CAOJ01007878">
    <property type="protein sequence ID" value="CCO31275.1"/>
    <property type="molecule type" value="Genomic_DNA"/>
</dbReference>
<feature type="region of interest" description="Disordered" evidence="1">
    <location>
        <begin position="37"/>
        <end position="201"/>
    </location>
</feature>
<reference evidence="2 3" key="1">
    <citation type="journal article" date="2013" name="J. Biotechnol.">
        <title>Establishment and interpretation of the genome sequence of the phytopathogenic fungus Rhizoctonia solani AG1-IB isolate 7/3/14.</title>
        <authorList>
            <person name="Wibberg D.W."/>
            <person name="Jelonek L.J."/>
            <person name="Rupp O.R."/>
            <person name="Hennig M.H."/>
            <person name="Eikmeyer F.E."/>
            <person name="Goesmann A.G."/>
            <person name="Hartmann A.H."/>
            <person name="Borriss R.B."/>
            <person name="Grosch R.G."/>
            <person name="Puehler A.P."/>
            <person name="Schlueter A.S."/>
        </authorList>
    </citation>
    <scope>NUCLEOTIDE SEQUENCE [LARGE SCALE GENOMIC DNA]</scope>
    <source>
        <strain evidence="3">AG1-IB / isolate 7/3/14</strain>
    </source>
</reference>
<feature type="compositionally biased region" description="Low complexity" evidence="1">
    <location>
        <begin position="96"/>
        <end position="130"/>
    </location>
</feature>
<comment type="caution">
    <text evidence="2">The sequence shown here is derived from an EMBL/GenBank/DDBJ whole genome shotgun (WGS) entry which is preliminary data.</text>
</comment>
<gene>
    <name evidence="2" type="ORF">BN14_05314</name>
</gene>